<dbReference type="InterPro" id="IPR011725">
    <property type="entry name" value="PQQ_synth_PqqA"/>
</dbReference>
<comment type="similarity">
    <text evidence="2">Belongs to the PqqA family.</text>
</comment>
<dbReference type="NCBIfam" id="TIGR02107">
    <property type="entry name" value="PQQ_syn_pqqA"/>
    <property type="match status" value="1"/>
</dbReference>
<evidence type="ECO:0000256" key="1">
    <source>
        <dbReference type="ARBA" id="ARBA00004886"/>
    </source>
</evidence>
<dbReference type="EMBL" id="VBAO01000100">
    <property type="protein sequence ID" value="TMI82948.1"/>
    <property type="molecule type" value="Genomic_DNA"/>
</dbReference>
<evidence type="ECO:0000256" key="2">
    <source>
        <dbReference type="ARBA" id="ARBA00009325"/>
    </source>
</evidence>
<comment type="caution">
    <text evidence="4">The sequence shown here is derived from an EMBL/GenBank/DDBJ whole genome shotgun (WGS) entry which is preliminary data.</text>
</comment>
<reference evidence="4 5" key="1">
    <citation type="journal article" date="2019" name="Nat. Microbiol.">
        <title>Mediterranean grassland soil C-N compound turnover is dependent on rainfall and depth, and is mediated by genomically divergent microorganisms.</title>
        <authorList>
            <person name="Diamond S."/>
            <person name="Andeer P.F."/>
            <person name="Li Z."/>
            <person name="Crits-Christoph A."/>
            <person name="Burstein D."/>
            <person name="Anantharaman K."/>
            <person name="Lane K.R."/>
            <person name="Thomas B.C."/>
            <person name="Pan C."/>
            <person name="Northen T.R."/>
            <person name="Banfield J.F."/>
        </authorList>
    </citation>
    <scope>NUCLEOTIDE SEQUENCE [LARGE SCALE GENOMIC DNA]</scope>
    <source>
        <strain evidence="4">NP_7</strain>
    </source>
</reference>
<evidence type="ECO:0000256" key="3">
    <source>
        <dbReference type="ARBA" id="ARBA00015086"/>
    </source>
</evidence>
<organism evidence="4 5">
    <name type="scientific">Candidatus Segetimicrobium genomatis</name>
    <dbReference type="NCBI Taxonomy" id="2569760"/>
    <lineage>
        <taxon>Bacteria</taxon>
        <taxon>Bacillati</taxon>
        <taxon>Candidatus Sysuimicrobiota</taxon>
        <taxon>Candidatus Sysuimicrobiia</taxon>
        <taxon>Candidatus Sysuimicrobiales</taxon>
        <taxon>Candidatus Segetimicrobiaceae</taxon>
        <taxon>Candidatus Segetimicrobium</taxon>
    </lineage>
</organism>
<dbReference type="UniPathway" id="UPA00539"/>
<evidence type="ECO:0000313" key="4">
    <source>
        <dbReference type="EMBL" id="TMI82948.1"/>
    </source>
</evidence>
<dbReference type="AlphaFoldDB" id="A0A537JHC0"/>
<dbReference type="Proteomes" id="UP000320048">
    <property type="component" value="Unassembled WGS sequence"/>
</dbReference>
<protein>
    <recommendedName>
        <fullName evidence="3">Coenzyme PQQ synthesis protein A</fullName>
    </recommendedName>
</protein>
<name>A0A537JHC0_9BACT</name>
<proteinExistence type="inferred from homology"/>
<accession>A0A537JHC0</accession>
<evidence type="ECO:0000313" key="5">
    <source>
        <dbReference type="Proteomes" id="UP000320048"/>
    </source>
</evidence>
<dbReference type="GO" id="GO:0018189">
    <property type="term" value="P:pyrroloquinoline quinone biosynthetic process"/>
    <property type="evidence" value="ECO:0007669"/>
    <property type="project" value="UniProtKB-UniPathway"/>
</dbReference>
<comment type="pathway">
    <text evidence="1">Cofactor biosynthesis; pyrroloquinoline quinone biosynthesis.</text>
</comment>
<dbReference type="Pfam" id="PF08042">
    <property type="entry name" value="PqqA"/>
    <property type="match status" value="1"/>
</dbReference>
<sequence>MGRRWTGMWTKPSFEELCLCAEVTAYVYSK</sequence>
<gene>
    <name evidence="4" type="primary">pqqA</name>
    <name evidence="4" type="ORF">E6H04_03810</name>
</gene>